<dbReference type="EMBL" id="JBFOLK010000006">
    <property type="protein sequence ID" value="KAL2506762.1"/>
    <property type="molecule type" value="Genomic_DNA"/>
</dbReference>
<dbReference type="InterPro" id="IPR051703">
    <property type="entry name" value="NF-kappa-B_Signaling_Reg"/>
</dbReference>
<dbReference type="SUPFAM" id="SSF52980">
    <property type="entry name" value="Restriction endonuclease-like"/>
    <property type="match status" value="1"/>
</dbReference>
<dbReference type="Gene3D" id="3.90.320.10">
    <property type="match status" value="1"/>
</dbReference>
<keyword evidence="1" id="KW-0378">Hydrolase</keyword>
<dbReference type="PANTHER" id="PTHR46609">
    <property type="entry name" value="EXONUCLEASE, PHAGE-TYPE/RECB, C-TERMINAL DOMAIN-CONTAINING PROTEIN"/>
    <property type="match status" value="1"/>
</dbReference>
<dbReference type="PANTHER" id="PTHR46609:SF6">
    <property type="entry name" value="EXONUCLEASE, PHAGE-TYPE_RECB, C-TERMINAL DOMAIN-CONTAINING PROTEIN-RELATED"/>
    <property type="match status" value="1"/>
</dbReference>
<accession>A0ABD1T267</accession>
<evidence type="ECO:0000313" key="1">
    <source>
        <dbReference type="EMBL" id="KAL2506762.1"/>
    </source>
</evidence>
<protein>
    <submittedName>
        <fullName evidence="1">Restriction endonuclease</fullName>
    </submittedName>
</protein>
<dbReference type="InterPro" id="IPR011335">
    <property type="entry name" value="Restrct_endonuc-II-like"/>
</dbReference>
<proteinExistence type="predicted"/>
<evidence type="ECO:0000313" key="2">
    <source>
        <dbReference type="Proteomes" id="UP001604336"/>
    </source>
</evidence>
<dbReference type="GO" id="GO:0004519">
    <property type="term" value="F:endonuclease activity"/>
    <property type="evidence" value="ECO:0007669"/>
    <property type="project" value="UniProtKB-KW"/>
</dbReference>
<dbReference type="GO" id="GO:0006281">
    <property type="term" value="P:DNA repair"/>
    <property type="evidence" value="ECO:0007669"/>
    <property type="project" value="UniProtKB-ARBA"/>
</dbReference>
<sequence>MTNACIARSSDINKAAVFLPRGRKFGIIFLRTFSTCASHFLPPSAPLIYPSSSLVLNARLTPSDAPQRSDEWFALRKDKLTTSTFSTTLGFWKGNRRYELWHEKVFASNVIEASKNGAMEWGVSPPWFRVGKGRGEIPSLFRRFWGGGWGR</sequence>
<dbReference type="InterPro" id="IPR011604">
    <property type="entry name" value="PDDEXK-like_dom_sf"/>
</dbReference>
<dbReference type="Proteomes" id="UP001604336">
    <property type="component" value="Unassembled WGS sequence"/>
</dbReference>
<keyword evidence="2" id="KW-1185">Reference proteome</keyword>
<keyword evidence="1" id="KW-0540">Nuclease</keyword>
<organism evidence="1 2">
    <name type="scientific">Abeliophyllum distichum</name>
    <dbReference type="NCBI Taxonomy" id="126358"/>
    <lineage>
        <taxon>Eukaryota</taxon>
        <taxon>Viridiplantae</taxon>
        <taxon>Streptophyta</taxon>
        <taxon>Embryophyta</taxon>
        <taxon>Tracheophyta</taxon>
        <taxon>Spermatophyta</taxon>
        <taxon>Magnoliopsida</taxon>
        <taxon>eudicotyledons</taxon>
        <taxon>Gunneridae</taxon>
        <taxon>Pentapetalae</taxon>
        <taxon>asterids</taxon>
        <taxon>lamiids</taxon>
        <taxon>Lamiales</taxon>
        <taxon>Oleaceae</taxon>
        <taxon>Forsythieae</taxon>
        <taxon>Abeliophyllum</taxon>
    </lineage>
</organism>
<comment type="caution">
    <text evidence="1">The sequence shown here is derived from an EMBL/GenBank/DDBJ whole genome shotgun (WGS) entry which is preliminary data.</text>
</comment>
<reference evidence="2" key="1">
    <citation type="submission" date="2024-07" db="EMBL/GenBank/DDBJ databases">
        <title>Two chromosome-level genome assemblies of Korean endemic species Abeliophyllum distichum and Forsythia ovata (Oleaceae).</title>
        <authorList>
            <person name="Jang H."/>
        </authorList>
    </citation>
    <scope>NUCLEOTIDE SEQUENCE [LARGE SCALE GENOMIC DNA]</scope>
</reference>
<name>A0ABD1T267_9LAMI</name>
<keyword evidence="1" id="KW-0255">Endonuclease</keyword>
<gene>
    <name evidence="1" type="ORF">Adt_22383</name>
</gene>
<dbReference type="AlphaFoldDB" id="A0ABD1T267"/>